<dbReference type="Proteomes" id="UP000054845">
    <property type="component" value="Unassembled WGS sequence"/>
</dbReference>
<proteinExistence type="predicted"/>
<evidence type="ECO:0000313" key="1">
    <source>
        <dbReference type="EMBL" id="CEH13597.1"/>
    </source>
</evidence>
<name>A0A0P1BCU9_9BASI</name>
<dbReference type="AlphaFoldDB" id="A0A0P1BCU9"/>
<organism evidence="1 2">
    <name type="scientific">Ceraceosorus bombacis</name>
    <dbReference type="NCBI Taxonomy" id="401625"/>
    <lineage>
        <taxon>Eukaryota</taxon>
        <taxon>Fungi</taxon>
        <taxon>Dikarya</taxon>
        <taxon>Basidiomycota</taxon>
        <taxon>Ustilaginomycotina</taxon>
        <taxon>Exobasidiomycetes</taxon>
        <taxon>Ceraceosorales</taxon>
        <taxon>Ceraceosoraceae</taxon>
        <taxon>Ceraceosorus</taxon>
    </lineage>
</organism>
<sequence>MPIPLAPSPSRYTLQFSSIYCCSAIAQGLSIPSHRYPVNAWNRKVSMTAVHSAHKLAIADTCRHFEGSRQEIATNID</sequence>
<evidence type="ECO:0000313" key="2">
    <source>
        <dbReference type="Proteomes" id="UP000054845"/>
    </source>
</evidence>
<accession>A0A0P1BCU9</accession>
<reference evidence="1 2" key="1">
    <citation type="submission" date="2014-09" db="EMBL/GenBank/DDBJ databases">
        <authorList>
            <person name="Magalhaes I.L.F."/>
            <person name="Oliveira U."/>
            <person name="Santos F.R."/>
            <person name="Vidigal T.H.D.A."/>
            <person name="Brescovit A.D."/>
            <person name="Santos A.J."/>
        </authorList>
    </citation>
    <scope>NUCLEOTIDE SEQUENCE [LARGE SCALE GENOMIC DNA]</scope>
</reference>
<dbReference type="EMBL" id="CCYA01000221">
    <property type="protein sequence ID" value="CEH13597.1"/>
    <property type="molecule type" value="Genomic_DNA"/>
</dbReference>
<keyword evidence="2" id="KW-1185">Reference proteome</keyword>
<protein>
    <submittedName>
        <fullName evidence="1">Uncharacterized protein</fullName>
    </submittedName>
</protein>